<dbReference type="RefSeq" id="WP_343884766.1">
    <property type="nucleotide sequence ID" value="NZ_BAAAKI010000003.1"/>
</dbReference>
<accession>A0ABW1X130</accession>
<dbReference type="Pfam" id="PF00005">
    <property type="entry name" value="ABC_tran"/>
    <property type="match status" value="2"/>
</dbReference>
<gene>
    <name evidence="4" type="ORF">ACFP57_08600</name>
</gene>
<dbReference type="SUPFAM" id="SSF52540">
    <property type="entry name" value="P-loop containing nucleoside triphosphate hydrolases"/>
    <property type="match status" value="2"/>
</dbReference>
<dbReference type="Gene3D" id="3.40.50.300">
    <property type="entry name" value="P-loop containing nucleotide triphosphate hydrolases"/>
    <property type="match status" value="2"/>
</dbReference>
<dbReference type="PROSITE" id="PS50893">
    <property type="entry name" value="ABC_TRANSPORTER_2"/>
    <property type="match status" value="2"/>
</dbReference>
<dbReference type="InterPro" id="IPR017871">
    <property type="entry name" value="ABC_transporter-like_CS"/>
</dbReference>
<evidence type="ECO:0000313" key="5">
    <source>
        <dbReference type="Proteomes" id="UP001596266"/>
    </source>
</evidence>
<dbReference type="InterPro" id="IPR003593">
    <property type="entry name" value="AAA+_ATPase"/>
</dbReference>
<dbReference type="GO" id="GO:0005524">
    <property type="term" value="F:ATP binding"/>
    <property type="evidence" value="ECO:0007669"/>
    <property type="project" value="UniProtKB-KW"/>
</dbReference>
<dbReference type="PANTHER" id="PTHR42855">
    <property type="entry name" value="ABC TRANSPORTER ATP-BINDING SUBUNIT"/>
    <property type="match status" value="1"/>
</dbReference>
<dbReference type="PROSITE" id="PS00211">
    <property type="entry name" value="ABC_TRANSPORTER_1"/>
    <property type="match status" value="1"/>
</dbReference>
<reference evidence="5" key="1">
    <citation type="journal article" date="2019" name="Int. J. Syst. Evol. Microbiol.">
        <title>The Global Catalogue of Microorganisms (GCM) 10K type strain sequencing project: providing services to taxonomists for standard genome sequencing and annotation.</title>
        <authorList>
            <consortium name="The Broad Institute Genomics Platform"/>
            <consortium name="The Broad Institute Genome Sequencing Center for Infectious Disease"/>
            <person name="Wu L."/>
            <person name="Ma J."/>
        </authorList>
    </citation>
    <scope>NUCLEOTIDE SEQUENCE [LARGE SCALE GENOMIC DNA]</scope>
    <source>
        <strain evidence="5">CGMCC 1.15277</strain>
    </source>
</reference>
<dbReference type="Proteomes" id="UP001596266">
    <property type="component" value="Unassembled WGS sequence"/>
</dbReference>
<keyword evidence="2 4" id="KW-0067">ATP-binding</keyword>
<organism evidence="4 5">
    <name type="scientific">Luteococcus sanguinis</name>
    <dbReference type="NCBI Taxonomy" id="174038"/>
    <lineage>
        <taxon>Bacteria</taxon>
        <taxon>Bacillati</taxon>
        <taxon>Actinomycetota</taxon>
        <taxon>Actinomycetes</taxon>
        <taxon>Propionibacteriales</taxon>
        <taxon>Propionibacteriaceae</taxon>
        <taxon>Luteococcus</taxon>
    </lineage>
</organism>
<sequence>MSTSLHLSGVAASFGARPLFAGLDLVVGAGDVVALVGPNGAGKSTLLRMIAGAHPIEAGTIATSPPDATIGWMPQSPPRPDETVLAYAGRRTSVTAAHERYERASVALADGCPGADVEFSRALDRWLALGGADLDVRLATTLSALGLDVHLDRPLGSLSGGQAARVSLASVLVSQYDVLLLDEPTNNLDVDGLALLVDFVKSTDAPVLLASHDRRSLDEVANRVCELDLAQQKVVHYAGGWSDYRAAKELAIRQSQEAEEAYDKQRQALVERAQRQNEWAEAGRAGVKDKLANNAGGRGLKKMIEDKAGKADQKAARVRAAVDRLEAPDALRKQWQLRYTINEAQPSADVALTLDEVVARAGGFAVGPVSTHVARGDRVALLGPNGSGKTTLLRALLTSSPLSGRISWGSRTHVGVLDQDRSIIAGPDPLCEVVADALGEADRAEVRTLLAKFGLGAEHVLRPCDSLSLGERTRAALAVLQGRAVNVLVLDEPTNHADVEAIEQLQSALAAFGGTILLVSHDRALLDAVGANVRWTFVRDGDHASVQVSR</sequence>
<dbReference type="CDD" id="cd03221">
    <property type="entry name" value="ABCF_EF-3"/>
    <property type="match status" value="2"/>
</dbReference>
<evidence type="ECO:0000256" key="1">
    <source>
        <dbReference type="ARBA" id="ARBA00022741"/>
    </source>
</evidence>
<name>A0ABW1X130_9ACTN</name>
<proteinExistence type="predicted"/>
<dbReference type="InterPro" id="IPR051309">
    <property type="entry name" value="ABCF_ATPase"/>
</dbReference>
<feature type="domain" description="ABC transporter" evidence="3">
    <location>
        <begin position="351"/>
        <end position="548"/>
    </location>
</feature>
<feature type="domain" description="ABC transporter" evidence="3">
    <location>
        <begin position="5"/>
        <end position="254"/>
    </location>
</feature>
<dbReference type="SMART" id="SM00382">
    <property type="entry name" value="AAA"/>
    <property type="match status" value="2"/>
</dbReference>
<evidence type="ECO:0000259" key="3">
    <source>
        <dbReference type="PROSITE" id="PS50893"/>
    </source>
</evidence>
<dbReference type="InterPro" id="IPR003439">
    <property type="entry name" value="ABC_transporter-like_ATP-bd"/>
</dbReference>
<dbReference type="InterPro" id="IPR027417">
    <property type="entry name" value="P-loop_NTPase"/>
</dbReference>
<dbReference type="EMBL" id="JBHSUA010000018">
    <property type="protein sequence ID" value="MFC6397036.1"/>
    <property type="molecule type" value="Genomic_DNA"/>
</dbReference>
<keyword evidence="5" id="KW-1185">Reference proteome</keyword>
<protein>
    <submittedName>
        <fullName evidence="4">ABC-F family ATP-binding cassette domain-containing protein</fullName>
    </submittedName>
</protein>
<evidence type="ECO:0000256" key="2">
    <source>
        <dbReference type="ARBA" id="ARBA00022840"/>
    </source>
</evidence>
<comment type="caution">
    <text evidence="4">The sequence shown here is derived from an EMBL/GenBank/DDBJ whole genome shotgun (WGS) entry which is preliminary data.</text>
</comment>
<keyword evidence="1" id="KW-0547">Nucleotide-binding</keyword>
<dbReference type="PANTHER" id="PTHR42855:SF1">
    <property type="entry name" value="ABC TRANSPORTER DOMAIN-CONTAINING PROTEIN"/>
    <property type="match status" value="1"/>
</dbReference>
<evidence type="ECO:0000313" key="4">
    <source>
        <dbReference type="EMBL" id="MFC6397036.1"/>
    </source>
</evidence>